<dbReference type="InterPro" id="IPR018750">
    <property type="entry name" value="DUF2306_membrane"/>
</dbReference>
<keyword evidence="1" id="KW-1133">Transmembrane helix</keyword>
<evidence type="ECO:0000256" key="1">
    <source>
        <dbReference type="SAM" id="Phobius"/>
    </source>
</evidence>
<feature type="transmembrane region" description="Helical" evidence="1">
    <location>
        <begin position="179"/>
        <end position="199"/>
    </location>
</feature>
<feature type="transmembrane region" description="Helical" evidence="1">
    <location>
        <begin position="146"/>
        <end position="167"/>
    </location>
</feature>
<dbReference type="Pfam" id="PF10067">
    <property type="entry name" value="DUF2306"/>
    <property type="match status" value="1"/>
</dbReference>
<feature type="transmembrane region" description="Helical" evidence="1">
    <location>
        <begin position="105"/>
        <end position="125"/>
    </location>
</feature>
<evidence type="ECO:0000313" key="3">
    <source>
        <dbReference type="Proteomes" id="UP000831304"/>
    </source>
</evidence>
<sequence length="221" mass="23772">MLSSLAIVGYAVTPYVTASLADLAADHVGLAEDYLSQPLPVVVAFYAHVISGGIVLLLSPVQFVGALRARTPRLHRWIGRLILVGVAVAGVSALVIAPFSPAGLSGLFGFGMMAALWLGTASAAYRAIRRREVPSHQAWMIRNFALTYSAVTLRVWMGLLIFAQVPFGGFEFDSAFSNAYSVVPFLGWIPNLIVAELIIRRRGLPALRLVSDTTPIRAVQP</sequence>
<organism evidence="2 3">
    <name type="scientific">Agromyces soli</name>
    <dbReference type="NCBI Taxonomy" id="659012"/>
    <lineage>
        <taxon>Bacteria</taxon>
        <taxon>Bacillati</taxon>
        <taxon>Actinomycetota</taxon>
        <taxon>Actinomycetes</taxon>
        <taxon>Micrococcales</taxon>
        <taxon>Microbacteriaceae</taxon>
        <taxon>Agromyces</taxon>
    </lineage>
</organism>
<keyword evidence="1" id="KW-0812">Transmembrane</keyword>
<keyword evidence="1" id="KW-0472">Membrane</keyword>
<gene>
    <name evidence="2" type="ORF">MTP13_03115</name>
</gene>
<feature type="transmembrane region" description="Helical" evidence="1">
    <location>
        <begin position="77"/>
        <end position="99"/>
    </location>
</feature>
<accession>A0ABY4AUD5</accession>
<dbReference type="EMBL" id="CP094533">
    <property type="protein sequence ID" value="UOE26787.1"/>
    <property type="molecule type" value="Genomic_DNA"/>
</dbReference>
<keyword evidence="3" id="KW-1185">Reference proteome</keyword>
<protein>
    <submittedName>
        <fullName evidence="2">DUF2306 domain-containing protein</fullName>
    </submittedName>
</protein>
<evidence type="ECO:0000313" key="2">
    <source>
        <dbReference type="EMBL" id="UOE26787.1"/>
    </source>
</evidence>
<feature type="transmembrane region" description="Helical" evidence="1">
    <location>
        <begin position="45"/>
        <end position="65"/>
    </location>
</feature>
<proteinExistence type="predicted"/>
<reference evidence="2 3" key="1">
    <citation type="submission" date="2022-03" db="EMBL/GenBank/DDBJ databases">
        <title>Agromyces sp. isolated from the gut of P. brevitarsis seulensis larvae.</title>
        <authorList>
            <person name="Won M."/>
            <person name="Kwon S.-W."/>
        </authorList>
    </citation>
    <scope>NUCLEOTIDE SEQUENCE [LARGE SCALE GENOMIC DNA]</scope>
    <source>
        <strain evidence="2 3">KACC 16215</strain>
    </source>
</reference>
<dbReference type="RefSeq" id="WP_243569597.1">
    <property type="nucleotide sequence ID" value="NZ_BAAARD010000004.1"/>
</dbReference>
<dbReference type="Proteomes" id="UP000831304">
    <property type="component" value="Chromosome"/>
</dbReference>
<name>A0ABY4AUD5_9MICO</name>